<evidence type="ECO:0000256" key="1">
    <source>
        <dbReference type="SAM" id="Phobius"/>
    </source>
</evidence>
<dbReference type="AlphaFoldDB" id="A0A7D9H709"/>
<gene>
    <name evidence="2" type="ORF">JTBM06_V1_860001</name>
</gene>
<evidence type="ECO:0000313" key="2">
    <source>
        <dbReference type="EMBL" id="VUX56411.1"/>
    </source>
</evidence>
<name>A0A7D9H709_9GAMM</name>
<accession>A0A7D9H709</accession>
<keyword evidence="1" id="KW-1133">Transmembrane helix</keyword>
<dbReference type="Pfam" id="PF07963">
    <property type="entry name" value="N_methyl"/>
    <property type="match status" value="1"/>
</dbReference>
<keyword evidence="1" id="KW-0472">Membrane</keyword>
<feature type="transmembrane region" description="Helical" evidence="1">
    <location>
        <begin position="40"/>
        <end position="62"/>
    </location>
</feature>
<dbReference type="EMBL" id="LR633967">
    <property type="protein sequence ID" value="VUX56411.1"/>
    <property type="molecule type" value="Genomic_DNA"/>
</dbReference>
<organism evidence="2">
    <name type="scientific">uncultured Woeseiaceae bacterium</name>
    <dbReference type="NCBI Taxonomy" id="1983305"/>
    <lineage>
        <taxon>Bacteria</taxon>
        <taxon>Pseudomonadati</taxon>
        <taxon>Pseudomonadota</taxon>
        <taxon>Gammaproteobacteria</taxon>
        <taxon>Woeseiales</taxon>
        <taxon>Woeseiaceae</taxon>
        <taxon>environmental samples</taxon>
    </lineage>
</organism>
<dbReference type="InterPro" id="IPR012902">
    <property type="entry name" value="N_methyl_site"/>
</dbReference>
<dbReference type="NCBIfam" id="TIGR02532">
    <property type="entry name" value="IV_pilin_GFxxxE"/>
    <property type="match status" value="1"/>
</dbReference>
<evidence type="ECO:0008006" key="3">
    <source>
        <dbReference type="Google" id="ProtNLM"/>
    </source>
</evidence>
<keyword evidence="1" id="KW-0812">Transmembrane</keyword>
<sequence>MPVIYARQLNPLLLSGIKRMQPTKPTSTAPAKRTISGFTLVEVLIALIILSVGMLGIAGLYVHS</sequence>
<reference evidence="2" key="1">
    <citation type="submission" date="2019-07" db="EMBL/GenBank/DDBJ databases">
        <authorList>
            <person name="Weber M."/>
            <person name="Kostadinov I."/>
            <person name="Kostadinov D I."/>
        </authorList>
    </citation>
    <scope>NUCLEOTIDE SEQUENCE</scope>
    <source>
        <strain evidence="2">Gfbio:sag-sample-m06:053724c1-46a9-4a36-b237-ea2bf867836b</strain>
    </source>
</reference>
<proteinExistence type="predicted"/>
<feature type="non-terminal residue" evidence="2">
    <location>
        <position position="64"/>
    </location>
</feature>
<protein>
    <recommendedName>
        <fullName evidence="3">Prepilin-type N-terminal cleavage/methylation domain-containing protein</fullName>
    </recommendedName>
</protein>